<name>A0A2K3KBZ3_TRIPR</name>
<evidence type="ECO:0000313" key="2">
    <source>
        <dbReference type="Proteomes" id="UP000236291"/>
    </source>
</evidence>
<gene>
    <name evidence="1" type="ORF">L195_g061810</name>
</gene>
<dbReference type="AlphaFoldDB" id="A0A2K3KBZ3"/>
<comment type="caution">
    <text evidence="1">The sequence shown here is derived from an EMBL/GenBank/DDBJ whole genome shotgun (WGS) entry which is preliminary data.</text>
</comment>
<feature type="non-terminal residue" evidence="1">
    <location>
        <position position="36"/>
    </location>
</feature>
<reference evidence="1 2" key="1">
    <citation type="journal article" date="2014" name="Am. J. Bot.">
        <title>Genome assembly and annotation for red clover (Trifolium pratense; Fabaceae).</title>
        <authorList>
            <person name="Istvanek J."/>
            <person name="Jaros M."/>
            <person name="Krenek A."/>
            <person name="Repkova J."/>
        </authorList>
    </citation>
    <scope>NUCLEOTIDE SEQUENCE [LARGE SCALE GENOMIC DNA]</scope>
    <source>
        <strain evidence="2">cv. Tatra</strain>
        <tissue evidence="1">Young leaves</tissue>
    </source>
</reference>
<dbReference type="Proteomes" id="UP000236291">
    <property type="component" value="Unassembled WGS sequence"/>
</dbReference>
<dbReference type="EMBL" id="ASHM01158955">
    <property type="protein sequence ID" value="PNX63817.1"/>
    <property type="molecule type" value="Genomic_DNA"/>
</dbReference>
<organism evidence="1 2">
    <name type="scientific">Trifolium pratense</name>
    <name type="common">Red clover</name>
    <dbReference type="NCBI Taxonomy" id="57577"/>
    <lineage>
        <taxon>Eukaryota</taxon>
        <taxon>Viridiplantae</taxon>
        <taxon>Streptophyta</taxon>
        <taxon>Embryophyta</taxon>
        <taxon>Tracheophyta</taxon>
        <taxon>Spermatophyta</taxon>
        <taxon>Magnoliopsida</taxon>
        <taxon>eudicotyledons</taxon>
        <taxon>Gunneridae</taxon>
        <taxon>Pentapetalae</taxon>
        <taxon>rosids</taxon>
        <taxon>fabids</taxon>
        <taxon>Fabales</taxon>
        <taxon>Fabaceae</taxon>
        <taxon>Papilionoideae</taxon>
        <taxon>50 kb inversion clade</taxon>
        <taxon>NPAAA clade</taxon>
        <taxon>Hologalegina</taxon>
        <taxon>IRL clade</taxon>
        <taxon>Trifolieae</taxon>
        <taxon>Trifolium</taxon>
    </lineage>
</organism>
<proteinExistence type="predicted"/>
<accession>A0A2K3KBZ3</accession>
<evidence type="ECO:0000313" key="1">
    <source>
        <dbReference type="EMBL" id="PNX63817.1"/>
    </source>
</evidence>
<reference evidence="1 2" key="2">
    <citation type="journal article" date="2017" name="Front. Plant Sci.">
        <title>Gene Classification and Mining of Molecular Markers Useful in Red Clover (Trifolium pratense) Breeding.</title>
        <authorList>
            <person name="Istvanek J."/>
            <person name="Dluhosova J."/>
            <person name="Dluhos P."/>
            <person name="Patkova L."/>
            <person name="Nedelnik J."/>
            <person name="Repkova J."/>
        </authorList>
    </citation>
    <scope>NUCLEOTIDE SEQUENCE [LARGE SCALE GENOMIC DNA]</scope>
    <source>
        <strain evidence="2">cv. Tatra</strain>
        <tissue evidence="1">Young leaves</tissue>
    </source>
</reference>
<sequence>MVETFRHCFSPTSNDSSPVRSGFGGIIRNTFDHYLA</sequence>
<protein>
    <submittedName>
        <fullName evidence="1">Uncharacterized protein</fullName>
    </submittedName>
</protein>